<protein>
    <submittedName>
        <fullName evidence="1">Uncharacterized protein</fullName>
    </submittedName>
</protein>
<comment type="caution">
    <text evidence="1">The sequence shown here is derived from an EMBL/GenBank/DDBJ whole genome shotgun (WGS) entry which is preliminary data.</text>
</comment>
<dbReference type="AlphaFoldDB" id="A0A9D7FB49"/>
<reference evidence="1" key="1">
    <citation type="submission" date="2020-10" db="EMBL/GenBank/DDBJ databases">
        <title>Connecting structure to function with the recovery of over 1000 high-quality activated sludge metagenome-assembled genomes encoding full-length rRNA genes using long-read sequencing.</title>
        <authorList>
            <person name="Singleton C.M."/>
            <person name="Petriglieri F."/>
            <person name="Kristensen J.M."/>
            <person name="Kirkegaard R.H."/>
            <person name="Michaelsen T.Y."/>
            <person name="Andersen M.H."/>
            <person name="Karst S.M."/>
            <person name="Dueholm M.S."/>
            <person name="Nielsen P.H."/>
            <person name="Albertsen M."/>
        </authorList>
    </citation>
    <scope>NUCLEOTIDE SEQUENCE</scope>
    <source>
        <strain evidence="1">EsbW_18-Q3-R4-48_MAXAC.044</strain>
    </source>
</reference>
<proteinExistence type="predicted"/>
<gene>
    <name evidence="1" type="ORF">IPJ48_01160</name>
</gene>
<dbReference type="Proteomes" id="UP000886602">
    <property type="component" value="Unassembled WGS sequence"/>
</dbReference>
<evidence type="ECO:0000313" key="1">
    <source>
        <dbReference type="EMBL" id="MBK7421800.1"/>
    </source>
</evidence>
<organism evidence="1 2">
    <name type="scientific">Candidatus Propionivibrio dominans</name>
    <dbReference type="NCBI Taxonomy" id="2954373"/>
    <lineage>
        <taxon>Bacteria</taxon>
        <taxon>Pseudomonadati</taxon>
        <taxon>Pseudomonadota</taxon>
        <taxon>Betaproteobacteria</taxon>
        <taxon>Rhodocyclales</taxon>
        <taxon>Rhodocyclaceae</taxon>
        <taxon>Propionivibrio</taxon>
    </lineage>
</organism>
<name>A0A9D7FB49_9RHOO</name>
<dbReference type="EMBL" id="JADJNC010000003">
    <property type="protein sequence ID" value="MBK7421800.1"/>
    <property type="molecule type" value="Genomic_DNA"/>
</dbReference>
<evidence type="ECO:0000313" key="2">
    <source>
        <dbReference type="Proteomes" id="UP000886602"/>
    </source>
</evidence>
<sequence>MIKPEADATYLIELCSGEQRRWRFLGQDRQGAAWWHDLETSLEFNEGSLMYAWSIVERLETFDPAGPEQ</sequence>
<accession>A0A9D7FB49</accession>